<dbReference type="Proteomes" id="UP000001075">
    <property type="component" value="Unassembled WGS sequence"/>
</dbReference>
<name>G3GRC3_CRIGR</name>
<organism evidence="1 2">
    <name type="scientific">Cricetulus griseus</name>
    <name type="common">Chinese hamster</name>
    <name type="synonym">Cricetulus barabensis griseus</name>
    <dbReference type="NCBI Taxonomy" id="10029"/>
    <lineage>
        <taxon>Eukaryota</taxon>
        <taxon>Metazoa</taxon>
        <taxon>Chordata</taxon>
        <taxon>Craniata</taxon>
        <taxon>Vertebrata</taxon>
        <taxon>Euteleostomi</taxon>
        <taxon>Mammalia</taxon>
        <taxon>Eutheria</taxon>
        <taxon>Euarchontoglires</taxon>
        <taxon>Glires</taxon>
        <taxon>Rodentia</taxon>
        <taxon>Myomorpha</taxon>
        <taxon>Muroidea</taxon>
        <taxon>Cricetidae</taxon>
        <taxon>Cricetinae</taxon>
        <taxon>Cricetulus</taxon>
    </lineage>
</organism>
<proteinExistence type="predicted"/>
<gene>
    <name evidence="1" type="ORF">I79_000066</name>
</gene>
<evidence type="ECO:0000313" key="1">
    <source>
        <dbReference type="EMBL" id="EGV92523.1"/>
    </source>
</evidence>
<dbReference type="AlphaFoldDB" id="G3GRC3"/>
<reference evidence="2" key="1">
    <citation type="journal article" date="2011" name="Nat. Biotechnol.">
        <title>The genomic sequence of the Chinese hamster ovary (CHO)-K1 cell line.</title>
        <authorList>
            <person name="Xu X."/>
            <person name="Nagarajan H."/>
            <person name="Lewis N.E."/>
            <person name="Pan S."/>
            <person name="Cai Z."/>
            <person name="Liu X."/>
            <person name="Chen W."/>
            <person name="Xie M."/>
            <person name="Wang W."/>
            <person name="Hammond S."/>
            <person name="Andersen M.R."/>
            <person name="Neff N."/>
            <person name="Passarelli B."/>
            <person name="Koh W."/>
            <person name="Fan H.C."/>
            <person name="Wang J."/>
            <person name="Gui Y."/>
            <person name="Lee K.H."/>
            <person name="Betenbaugh M.J."/>
            <person name="Quake S.R."/>
            <person name="Famili I."/>
            <person name="Palsson B.O."/>
            <person name="Wang J."/>
        </authorList>
    </citation>
    <scope>NUCLEOTIDE SEQUENCE [LARGE SCALE GENOMIC DNA]</scope>
    <source>
        <strain evidence="2">CHO K1 cell line</strain>
    </source>
</reference>
<dbReference type="InParanoid" id="G3GRC3"/>
<sequence>MVEPLRPNPLLKFSPPHTITVPIRFNKNFGDIQNLAPSETQGTKTWETQQPFKELFNVNYWPQMKVNTQSFSSHSVIIKIDRNNFTHILSKA</sequence>
<protein>
    <submittedName>
        <fullName evidence="1">Uncharacterized protein</fullName>
    </submittedName>
</protein>
<dbReference type="EMBL" id="JH000002">
    <property type="protein sequence ID" value="EGV92523.1"/>
    <property type="molecule type" value="Genomic_DNA"/>
</dbReference>
<accession>G3GRC3</accession>
<evidence type="ECO:0000313" key="2">
    <source>
        <dbReference type="Proteomes" id="UP000001075"/>
    </source>
</evidence>